<dbReference type="PANTHER" id="PTHR37163:SF1">
    <property type="entry name" value="DUF501 DOMAIN-CONTAINING PROTEIN"/>
    <property type="match status" value="1"/>
</dbReference>
<sequence>MTPEVDPPASGDDVAAVAELLGRRPQGAFEVVVRRPGGTPAVIENEPVLPDGRPMPTRWWLVDPDLNRSVGTIEAEGGVRQAEDEVGVDAMAVAHSRYEALRDAAMPAGHGGPRPSGGVGGTRRGGKCLHAHLAWWLAGGEDPTGAWVARRLVERGRSVELIGPSGRVGWPEPMEGER</sequence>
<evidence type="ECO:0000313" key="2">
    <source>
        <dbReference type="Proteomes" id="UP000727993"/>
    </source>
</evidence>
<dbReference type="EMBL" id="JADJZA010000001">
    <property type="protein sequence ID" value="MBK9295848.1"/>
    <property type="molecule type" value="Genomic_DNA"/>
</dbReference>
<dbReference type="Proteomes" id="UP000727993">
    <property type="component" value="Unassembled WGS sequence"/>
</dbReference>
<name>A0A936N904_9ACTN</name>
<proteinExistence type="predicted"/>
<dbReference type="AlphaFoldDB" id="A0A936N904"/>
<comment type="caution">
    <text evidence="1">The sequence shown here is derived from an EMBL/GenBank/DDBJ whole genome shotgun (WGS) entry which is preliminary data.</text>
</comment>
<dbReference type="PANTHER" id="PTHR37163">
    <property type="entry name" value="CONSERVED PROTEIN"/>
    <property type="match status" value="1"/>
</dbReference>
<organism evidence="1 2">
    <name type="scientific">Candidatus Neomicrothrix subdominans</name>
    <dbReference type="NCBI Taxonomy" id="2954438"/>
    <lineage>
        <taxon>Bacteria</taxon>
        <taxon>Bacillati</taxon>
        <taxon>Actinomycetota</taxon>
        <taxon>Acidimicrobiia</taxon>
        <taxon>Acidimicrobiales</taxon>
        <taxon>Microthrixaceae</taxon>
        <taxon>Candidatus Neomicrothrix</taxon>
    </lineage>
</organism>
<reference evidence="1 2" key="1">
    <citation type="submission" date="2020-10" db="EMBL/GenBank/DDBJ databases">
        <title>Connecting structure to function with the recovery of over 1000 high-quality activated sludge metagenome-assembled genomes encoding full-length rRNA genes using long-read sequencing.</title>
        <authorList>
            <person name="Singleton C.M."/>
            <person name="Petriglieri F."/>
            <person name="Kristensen J.M."/>
            <person name="Kirkegaard R.H."/>
            <person name="Michaelsen T.Y."/>
            <person name="Andersen M.H."/>
            <person name="Karst S.M."/>
            <person name="Dueholm M.S."/>
            <person name="Nielsen P.H."/>
            <person name="Albertsen M."/>
        </authorList>
    </citation>
    <scope>NUCLEOTIDE SEQUENCE [LARGE SCALE GENOMIC DNA]</scope>
    <source>
        <strain evidence="1">Lyne_18-Q3-R50-59_MAXAC.006</strain>
    </source>
</reference>
<evidence type="ECO:0000313" key="1">
    <source>
        <dbReference type="EMBL" id="MBK9295848.1"/>
    </source>
</evidence>
<dbReference type="InterPro" id="IPR007511">
    <property type="entry name" value="DUF501"/>
</dbReference>
<protein>
    <submittedName>
        <fullName evidence="1">DUF501 domain-containing protein</fullName>
    </submittedName>
</protein>
<dbReference type="Pfam" id="PF04417">
    <property type="entry name" value="DUF501"/>
    <property type="match status" value="1"/>
</dbReference>
<accession>A0A936N904</accession>
<gene>
    <name evidence="1" type="ORF">IPN02_03030</name>
</gene>